<proteinExistence type="predicted"/>
<organism evidence="1 2">
    <name type="scientific">Paracoccus alkanivorans</name>
    <dbReference type="NCBI Taxonomy" id="2116655"/>
    <lineage>
        <taxon>Bacteria</taxon>
        <taxon>Pseudomonadati</taxon>
        <taxon>Pseudomonadota</taxon>
        <taxon>Alphaproteobacteria</taxon>
        <taxon>Rhodobacterales</taxon>
        <taxon>Paracoccaceae</taxon>
        <taxon>Paracoccus</taxon>
    </lineage>
</organism>
<gene>
    <name evidence="1" type="ORF">C9E81_15795</name>
</gene>
<sequence>MRVEGVPQSHKEAVTDILQSIRLLTDDYLQCLERRVECAAEKNTQKISSVSAQLLKSRALIDEARQQLLLGLAAARGEISASDLGFPEIDDPFYRDAT</sequence>
<keyword evidence="2" id="KW-1185">Reference proteome</keyword>
<name>A0A3M0M7K3_9RHOB</name>
<dbReference type="EMBL" id="QOKZ01000006">
    <property type="protein sequence ID" value="RMC33762.1"/>
    <property type="molecule type" value="Genomic_DNA"/>
</dbReference>
<evidence type="ECO:0000313" key="1">
    <source>
        <dbReference type="EMBL" id="RMC33762.1"/>
    </source>
</evidence>
<accession>A0A3M0M7K3</accession>
<protein>
    <submittedName>
        <fullName evidence="1">Uncharacterized protein</fullName>
    </submittedName>
</protein>
<dbReference type="AlphaFoldDB" id="A0A3M0M7K3"/>
<reference evidence="1 2" key="1">
    <citation type="submission" date="2018-07" db="EMBL/GenBank/DDBJ databases">
        <authorList>
            <person name="Zhang Y."/>
            <person name="Wang L."/>
            <person name="Ma S."/>
        </authorList>
    </citation>
    <scope>NUCLEOTIDE SEQUENCE [LARGE SCALE GENOMIC DNA]</scope>
    <source>
        <strain evidence="1 2">4-2</strain>
    </source>
</reference>
<dbReference type="Proteomes" id="UP000273516">
    <property type="component" value="Unassembled WGS sequence"/>
</dbReference>
<evidence type="ECO:0000313" key="2">
    <source>
        <dbReference type="Proteomes" id="UP000273516"/>
    </source>
</evidence>
<comment type="caution">
    <text evidence="1">The sequence shown here is derived from an EMBL/GenBank/DDBJ whole genome shotgun (WGS) entry which is preliminary data.</text>
</comment>